<dbReference type="InterPro" id="IPR011008">
    <property type="entry name" value="Dimeric_a/b-barrel"/>
</dbReference>
<dbReference type="AlphaFoldDB" id="A0A0F5Y6V0"/>
<dbReference type="GO" id="GO:0004497">
    <property type="term" value="F:monooxygenase activity"/>
    <property type="evidence" value="ECO:0007669"/>
    <property type="project" value="UniProtKB-KW"/>
</dbReference>
<proteinExistence type="predicted"/>
<dbReference type="Pfam" id="PF03992">
    <property type="entry name" value="ABM"/>
    <property type="match status" value="1"/>
</dbReference>
<reference evidence="2 3" key="1">
    <citation type="submission" date="2015-06" db="EMBL/GenBank/DDBJ databases">
        <title>Draft genome assembly of filamentous brackish cyanobacterium Limnoraphis robusta strain CS-951.</title>
        <authorList>
            <person name="Willis A."/>
            <person name="Parks M."/>
            <person name="Burford M.A."/>
        </authorList>
    </citation>
    <scope>NUCLEOTIDE SEQUENCE [LARGE SCALE GENOMIC DNA]</scope>
    <source>
        <strain evidence="2 3">CS-951</strain>
    </source>
</reference>
<dbReference type="PANTHER" id="PTHR33336:SF15">
    <property type="entry name" value="ABM DOMAIN-CONTAINING PROTEIN"/>
    <property type="match status" value="1"/>
</dbReference>
<feature type="domain" description="ABM" evidence="1">
    <location>
        <begin position="5"/>
        <end position="94"/>
    </location>
</feature>
<evidence type="ECO:0000313" key="2">
    <source>
        <dbReference type="EMBL" id="KKD34656.1"/>
    </source>
</evidence>
<dbReference type="InterPro" id="IPR050744">
    <property type="entry name" value="AI-2_Isomerase_LsrG"/>
</dbReference>
<evidence type="ECO:0000259" key="1">
    <source>
        <dbReference type="PROSITE" id="PS51725"/>
    </source>
</evidence>
<dbReference type="InterPro" id="IPR007138">
    <property type="entry name" value="ABM_dom"/>
</dbReference>
<name>A0A0F5Y6V0_9CYAN</name>
<keyword evidence="2" id="KW-0503">Monooxygenase</keyword>
<sequence>MKTTLRVVAKIIANRDQVEPLKAVLSQLVEPTRQEPGCIQYELLQNRADPTDFTFVEIWETEAALETHLASDHIQAATQKLKGLIATPPDIRRYDLVL</sequence>
<dbReference type="PROSITE" id="PS51725">
    <property type="entry name" value="ABM"/>
    <property type="match status" value="1"/>
</dbReference>
<keyword evidence="2" id="KW-0560">Oxidoreductase</keyword>
<dbReference type="RefSeq" id="WP_046282219.1">
    <property type="nucleotide sequence ID" value="NZ_LATL02000185.1"/>
</dbReference>
<comment type="caution">
    <text evidence="2">The sequence shown here is derived from an EMBL/GenBank/DDBJ whole genome shotgun (WGS) entry which is preliminary data.</text>
</comment>
<evidence type="ECO:0000313" key="3">
    <source>
        <dbReference type="Proteomes" id="UP000033607"/>
    </source>
</evidence>
<dbReference type="EMBL" id="LATL02000185">
    <property type="protein sequence ID" value="KKD34656.1"/>
    <property type="molecule type" value="Genomic_DNA"/>
</dbReference>
<protein>
    <submittedName>
        <fullName evidence="2">Antibiotic biosynthesis monooxygenase</fullName>
    </submittedName>
</protein>
<accession>A0A0F5Y6V0</accession>
<dbReference type="Gene3D" id="3.30.70.100">
    <property type="match status" value="1"/>
</dbReference>
<dbReference type="OrthoDB" id="9806189at2"/>
<dbReference type="SUPFAM" id="SSF54909">
    <property type="entry name" value="Dimeric alpha+beta barrel"/>
    <property type="match status" value="1"/>
</dbReference>
<dbReference type="Proteomes" id="UP000033607">
    <property type="component" value="Unassembled WGS sequence"/>
</dbReference>
<gene>
    <name evidence="2" type="ORF">WN50_29650</name>
</gene>
<dbReference type="PANTHER" id="PTHR33336">
    <property type="entry name" value="QUINOL MONOOXYGENASE YGIN-RELATED"/>
    <property type="match status" value="1"/>
</dbReference>
<organism evidence="2 3">
    <name type="scientific">Limnoraphis robusta CS-951</name>
    <dbReference type="NCBI Taxonomy" id="1637645"/>
    <lineage>
        <taxon>Bacteria</taxon>
        <taxon>Bacillati</taxon>
        <taxon>Cyanobacteriota</taxon>
        <taxon>Cyanophyceae</taxon>
        <taxon>Oscillatoriophycideae</taxon>
        <taxon>Oscillatoriales</taxon>
        <taxon>Sirenicapillariaceae</taxon>
        <taxon>Limnoraphis</taxon>
    </lineage>
</organism>